<dbReference type="GO" id="GO:0015074">
    <property type="term" value="P:DNA integration"/>
    <property type="evidence" value="ECO:0007669"/>
    <property type="project" value="InterPro"/>
</dbReference>
<keyword evidence="6" id="KW-1185">Reference proteome</keyword>
<dbReference type="RefSeq" id="WP_146456181.1">
    <property type="nucleotide sequence ID" value="NZ_SJPW01000002.1"/>
</dbReference>
<reference evidence="5 6" key="1">
    <citation type="submission" date="2019-02" db="EMBL/GenBank/DDBJ databases">
        <title>Deep-cultivation of Planctomycetes and their phenomic and genomic characterization uncovers novel biology.</title>
        <authorList>
            <person name="Wiegand S."/>
            <person name="Jogler M."/>
            <person name="Boedeker C."/>
            <person name="Pinto D."/>
            <person name="Vollmers J."/>
            <person name="Rivas-Marin E."/>
            <person name="Kohn T."/>
            <person name="Peeters S.H."/>
            <person name="Heuer A."/>
            <person name="Rast P."/>
            <person name="Oberbeckmann S."/>
            <person name="Bunk B."/>
            <person name="Jeske O."/>
            <person name="Meyerdierks A."/>
            <person name="Storesund J.E."/>
            <person name="Kallscheuer N."/>
            <person name="Luecker S."/>
            <person name="Lage O.M."/>
            <person name="Pohl T."/>
            <person name="Merkel B.J."/>
            <person name="Hornburger P."/>
            <person name="Mueller R.-W."/>
            <person name="Bruemmer F."/>
            <person name="Labrenz M."/>
            <person name="Spormann A.M."/>
            <person name="Op Den Camp H."/>
            <person name="Overmann J."/>
            <person name="Amann R."/>
            <person name="Jetten M.S.M."/>
            <person name="Mascher T."/>
            <person name="Medema M.H."/>
            <person name="Devos D.P."/>
            <person name="Kaster A.-K."/>
            <person name="Ovreas L."/>
            <person name="Rohde M."/>
            <person name="Galperin M.Y."/>
            <person name="Jogler C."/>
        </authorList>
    </citation>
    <scope>NUCLEOTIDE SEQUENCE [LARGE SCALE GENOMIC DNA]</scope>
    <source>
        <strain evidence="5 6">Poly51</strain>
    </source>
</reference>
<dbReference type="PANTHER" id="PTHR30349:SF64">
    <property type="entry name" value="PROPHAGE INTEGRASE INTD-RELATED"/>
    <property type="match status" value="1"/>
</dbReference>
<accession>A0A5C6FH79</accession>
<dbReference type="CDD" id="cd00397">
    <property type="entry name" value="DNA_BRE_C"/>
    <property type="match status" value="1"/>
</dbReference>
<evidence type="ECO:0000256" key="1">
    <source>
        <dbReference type="ARBA" id="ARBA00008857"/>
    </source>
</evidence>
<dbReference type="Proteomes" id="UP000318288">
    <property type="component" value="Unassembled WGS sequence"/>
</dbReference>
<dbReference type="OrthoDB" id="212062at2"/>
<keyword evidence="3" id="KW-0233">DNA recombination</keyword>
<dbReference type="PANTHER" id="PTHR30349">
    <property type="entry name" value="PHAGE INTEGRASE-RELATED"/>
    <property type="match status" value="1"/>
</dbReference>
<comment type="caution">
    <text evidence="5">The sequence shown here is derived from an EMBL/GenBank/DDBJ whole genome shotgun (WGS) entry which is preliminary data.</text>
</comment>
<keyword evidence="2" id="KW-0238">DNA-binding</keyword>
<dbReference type="GO" id="GO:0006310">
    <property type="term" value="P:DNA recombination"/>
    <property type="evidence" value="ECO:0007669"/>
    <property type="project" value="UniProtKB-KW"/>
</dbReference>
<dbReference type="InterPro" id="IPR050090">
    <property type="entry name" value="Tyrosine_recombinase_XerCD"/>
</dbReference>
<dbReference type="EMBL" id="SJPW01000002">
    <property type="protein sequence ID" value="TWU58941.1"/>
    <property type="molecule type" value="Genomic_DNA"/>
</dbReference>
<dbReference type="InterPro" id="IPR011010">
    <property type="entry name" value="DNA_brk_join_enz"/>
</dbReference>
<evidence type="ECO:0000256" key="2">
    <source>
        <dbReference type="ARBA" id="ARBA00023125"/>
    </source>
</evidence>
<feature type="domain" description="Tyr recombinase" evidence="4">
    <location>
        <begin position="220"/>
        <end position="408"/>
    </location>
</feature>
<dbReference type="Pfam" id="PF00589">
    <property type="entry name" value="Phage_integrase"/>
    <property type="match status" value="1"/>
</dbReference>
<dbReference type="AlphaFoldDB" id="A0A5C6FH79"/>
<dbReference type="PROSITE" id="PS51898">
    <property type="entry name" value="TYR_RECOMBINASE"/>
    <property type="match status" value="1"/>
</dbReference>
<dbReference type="GO" id="GO:0003677">
    <property type="term" value="F:DNA binding"/>
    <property type="evidence" value="ECO:0007669"/>
    <property type="project" value="UniProtKB-KW"/>
</dbReference>
<dbReference type="Gene3D" id="1.10.150.130">
    <property type="match status" value="1"/>
</dbReference>
<proteinExistence type="inferred from homology"/>
<name>A0A5C6FH79_9BACT</name>
<sequence>MAWLQNDPSGNFHISFRFAGRKYKRSLKTKDETEAQTRLHRLEENIRLVESGRLELPDNADAPIFLLSDGKLESKRSATERVQLSGLFQRYFDGIPDDALEDTTVDGMKTHQTHLERHIGARFPIDSLTRETLQTYVQKRAKAPGIRGRKLSPATIRKELVTLRSVWNGALAESIVATPYPLKGVRFPKTDEKPHFQTMQEIAEQIERGNLDEAAALDLWDCLFLTREQVEELLDFVELTANHPFIYPMFVAAAHTGARRSELMRSRLVDFNTTHMVVREKKRVRGQRSTRRVPMSDRLTKAIKQWRTVHPGGLHTFCIPDIARSKKSRESLLPITRNEANDHFQRTLAGSKWEVIRGWHCLRHSFCSNCASQGVDQRIIDAWVGHTTEAMRKRYRHLFPTKEQEVIKSVFG</sequence>
<gene>
    <name evidence="5" type="ORF">Poly51_17220</name>
</gene>
<evidence type="ECO:0000313" key="5">
    <source>
        <dbReference type="EMBL" id="TWU58941.1"/>
    </source>
</evidence>
<evidence type="ECO:0000313" key="6">
    <source>
        <dbReference type="Proteomes" id="UP000318288"/>
    </source>
</evidence>
<dbReference type="InterPro" id="IPR010998">
    <property type="entry name" value="Integrase_recombinase_N"/>
</dbReference>
<comment type="similarity">
    <text evidence="1">Belongs to the 'phage' integrase family.</text>
</comment>
<organism evidence="5 6">
    <name type="scientific">Rubripirellula tenax</name>
    <dbReference type="NCBI Taxonomy" id="2528015"/>
    <lineage>
        <taxon>Bacteria</taxon>
        <taxon>Pseudomonadati</taxon>
        <taxon>Planctomycetota</taxon>
        <taxon>Planctomycetia</taxon>
        <taxon>Pirellulales</taxon>
        <taxon>Pirellulaceae</taxon>
        <taxon>Rubripirellula</taxon>
    </lineage>
</organism>
<evidence type="ECO:0000259" key="4">
    <source>
        <dbReference type="PROSITE" id="PS51898"/>
    </source>
</evidence>
<dbReference type="SUPFAM" id="SSF56349">
    <property type="entry name" value="DNA breaking-rejoining enzymes"/>
    <property type="match status" value="1"/>
</dbReference>
<dbReference type="Gene3D" id="1.10.443.10">
    <property type="entry name" value="Intergrase catalytic core"/>
    <property type="match status" value="1"/>
</dbReference>
<dbReference type="InterPro" id="IPR002104">
    <property type="entry name" value="Integrase_catalytic"/>
</dbReference>
<evidence type="ECO:0000256" key="3">
    <source>
        <dbReference type="ARBA" id="ARBA00023172"/>
    </source>
</evidence>
<dbReference type="InterPro" id="IPR013762">
    <property type="entry name" value="Integrase-like_cat_sf"/>
</dbReference>
<protein>
    <submittedName>
        <fullName evidence="5">Site-specific tyrosine recombinase XerD</fullName>
    </submittedName>
</protein>